<comment type="caution">
    <text evidence="2">The sequence shown here is derived from an EMBL/GenBank/DDBJ whole genome shotgun (WGS) entry which is preliminary data.</text>
</comment>
<organism evidence="2 3">
    <name type="scientific">Streptomonospora nanhaiensis</name>
    <dbReference type="NCBI Taxonomy" id="1323731"/>
    <lineage>
        <taxon>Bacteria</taxon>
        <taxon>Bacillati</taxon>
        <taxon>Actinomycetota</taxon>
        <taxon>Actinomycetes</taxon>
        <taxon>Streptosporangiales</taxon>
        <taxon>Nocardiopsidaceae</taxon>
        <taxon>Streptomonospora</taxon>
    </lineage>
</organism>
<dbReference type="InterPro" id="IPR053161">
    <property type="entry name" value="Ulvan_degrading_GH"/>
</dbReference>
<accession>A0A853BPA6</accession>
<dbReference type="AlphaFoldDB" id="A0A853BPA6"/>
<evidence type="ECO:0000313" key="3">
    <source>
        <dbReference type="Proteomes" id="UP000575985"/>
    </source>
</evidence>
<dbReference type="Proteomes" id="UP000575985">
    <property type="component" value="Unassembled WGS sequence"/>
</dbReference>
<dbReference type="PROSITE" id="PS51318">
    <property type="entry name" value="TAT"/>
    <property type="match status" value="1"/>
</dbReference>
<name>A0A853BPA6_9ACTN</name>
<evidence type="ECO:0000256" key="1">
    <source>
        <dbReference type="SAM" id="MobiDB-lite"/>
    </source>
</evidence>
<proteinExistence type="predicted"/>
<feature type="compositionally biased region" description="Low complexity" evidence="1">
    <location>
        <begin position="1"/>
        <end position="17"/>
    </location>
</feature>
<dbReference type="SUPFAM" id="SSF49785">
    <property type="entry name" value="Galactose-binding domain-like"/>
    <property type="match status" value="1"/>
</dbReference>
<keyword evidence="3" id="KW-1185">Reference proteome</keyword>
<dbReference type="Pfam" id="PF17132">
    <property type="entry name" value="Glyco_hydro_106"/>
    <property type="match status" value="2"/>
</dbReference>
<evidence type="ECO:0000313" key="2">
    <source>
        <dbReference type="EMBL" id="NYI97278.1"/>
    </source>
</evidence>
<dbReference type="InterPro" id="IPR006311">
    <property type="entry name" value="TAT_signal"/>
</dbReference>
<dbReference type="PANTHER" id="PTHR36848:SF2">
    <property type="entry name" value="SECRETED PROTEIN"/>
    <property type="match status" value="1"/>
</dbReference>
<gene>
    <name evidence="2" type="ORF">HNR12_003555</name>
</gene>
<sequence>MPPSDTPADSSSAAPGAEDGRRRFPFSRRSFIAAGAAVGATAALQPAVGAPPAAAASAEGRLAAGLPDPAGGVRAKFRWWWPHGMVDLAEIRREIDQIADAGFGGVEIADVHHSVSEPLDPENTGWGTKPWRDAVEAALSRAERRGIKVDLTIGPAWPAAVPSITPQDPAAMHELAHGVRFLQAGEEFSGPLPEPAVEAAEGVTERTLFAIQALRLADGAAPEDSPITLKPDTLADLTSSVDGEELSWTAPAEGGGTWALIAYWQRGTGQRPERGPHTEPVSYVVDHFSAAGTRAVTDFWDEHILTDRVRKLLKGPAGGAIFEDSIEMETDATLWTRDLPAAFEAHTGYDPLPYLPVLVRAHEDKVFSFDSTTDRRALDDFNDVLTQLYVDHHITPIKKWAHRLGLRYRIQPYGLQTDAVAKAALVDIPEGESLGFKNLDDFRSLAGGRDLGGNTVLSSEAGAVYGGSYSTTWRQTVRTISREYAAGVNQAVLHGFSYADAPGAQWPGFAAFTPYSGGVGYSESWGPRHPTWQHVADVSGFFARCQHALQWGTSTVDVAFLRQKGYAGSGFGAAYFSSTGVREGWSHQFVSPRLLEITDPQVKDGVLAPDGPAYRLLVFEGDAFNGRVATLPVETARRLLRYAKNGLKILVVGDWSAPQQPGVDQGEAGELAETVRALLDQPTVHRVGTREEIAAGIAALGAAPSVRYAKASPLLHARRRSRNLDLYYLTNGSNDAAVDHDVTFATDTAQAYPFSVNLWTGEVAPLPVHRVVDGGVRVRVRLAPGASTAVAVARPQWARDAAGRNATPPPGELKKLRFEGTDADAVRVDERGARVRAGAAGTYRTVYAGGRTVSTEIRSVGEPRELTRWRLEVEDWRPGSSATETEVRTHTLDLDGLAPWTELDGLADVSGIGRYTAEFDLGKGWTGGYGAYLDLGAVTDVFRVTVNGKDLPPCDQLNTVVDLGDRLRRGKNTIEVEVSTTLINRMRVFRPDVYGSVRRQQYGLMGPVWLRPYGEAEL</sequence>
<evidence type="ECO:0008006" key="4">
    <source>
        <dbReference type="Google" id="ProtNLM"/>
    </source>
</evidence>
<dbReference type="EMBL" id="JACCFO010000001">
    <property type="protein sequence ID" value="NYI97278.1"/>
    <property type="molecule type" value="Genomic_DNA"/>
</dbReference>
<dbReference type="InterPro" id="IPR008979">
    <property type="entry name" value="Galactose-bd-like_sf"/>
</dbReference>
<dbReference type="Gene3D" id="2.60.120.260">
    <property type="entry name" value="Galactose-binding domain-like"/>
    <property type="match status" value="1"/>
</dbReference>
<reference evidence="2 3" key="1">
    <citation type="submission" date="2020-07" db="EMBL/GenBank/DDBJ databases">
        <title>Sequencing the genomes of 1000 actinobacteria strains.</title>
        <authorList>
            <person name="Klenk H.-P."/>
        </authorList>
    </citation>
    <scope>NUCLEOTIDE SEQUENCE [LARGE SCALE GENOMIC DNA]</scope>
    <source>
        <strain evidence="2 3">DSM 45927</strain>
    </source>
</reference>
<feature type="region of interest" description="Disordered" evidence="1">
    <location>
        <begin position="1"/>
        <end position="22"/>
    </location>
</feature>
<protein>
    <recommendedName>
        <fullName evidence="4">Alpha-L-rhamnosidase</fullName>
    </recommendedName>
</protein>
<dbReference type="RefSeq" id="WP_179768661.1">
    <property type="nucleotide sequence ID" value="NZ_JACCFO010000001.1"/>
</dbReference>
<dbReference type="PANTHER" id="PTHR36848">
    <property type="entry name" value="DNA-BINDING PROTEIN (PUTATIVE SECRETED PROTEIN)-RELATED"/>
    <property type="match status" value="1"/>
</dbReference>